<accession>A0AAV1F9K6</accession>
<protein>
    <submittedName>
        <fullName evidence="2">E3 SUMO-protein ligase ZBED1-like</fullName>
    </submittedName>
</protein>
<feature type="compositionally biased region" description="Low complexity" evidence="1">
    <location>
        <begin position="394"/>
        <end position="404"/>
    </location>
</feature>
<dbReference type="PANTHER" id="PTHR46169">
    <property type="entry name" value="DNA REPLICATION-RELATED ELEMENT FACTOR, ISOFORM A"/>
    <property type="match status" value="1"/>
</dbReference>
<reference evidence="2" key="1">
    <citation type="submission" date="2023-08" db="EMBL/GenBank/DDBJ databases">
        <authorList>
            <person name="Alioto T."/>
            <person name="Alioto T."/>
            <person name="Gomez Garrido J."/>
        </authorList>
    </citation>
    <scope>NUCLEOTIDE SEQUENCE</scope>
</reference>
<feature type="compositionally biased region" description="Basic and acidic residues" evidence="1">
    <location>
        <begin position="376"/>
        <end position="388"/>
    </location>
</feature>
<dbReference type="PANTHER" id="PTHR46169:SF15">
    <property type="entry name" value="INNER CENTROMERE PROTEIN A-LIKE ISOFORM X1-RELATED"/>
    <property type="match status" value="1"/>
</dbReference>
<gene>
    <name evidence="2" type="ORF">XNOV1_A031236</name>
</gene>
<name>A0AAV1F9K6_XYRNO</name>
<proteinExistence type="predicted"/>
<dbReference type="SUPFAM" id="SSF53098">
    <property type="entry name" value="Ribonuclease H-like"/>
    <property type="match status" value="1"/>
</dbReference>
<sequence length="456" mass="51144">MKTEERHFADTCAEHFMHVAGEWDIEGKVSTLTTDSARNMIAASKQLPFEHMPCAAHLLQRAITVSLQHSPFDSALAKCRKVVGHFKHSAPNAAELEKMQDARKKPKEALTQDVSTRWNSTLEMIRSILRNQEPLSDALALHPTKVTMPTAAELDKLQKLETVLEPCRYVTELLGGENFVSCSAVLPALSHLSRVMEVSEDDPAYMAKFKETFTADLEQRKEKTNLPWLKVATALDPRFKDLKCLSKPERAEVWRSITDLLKEERPAQPEQPTVSVPPKKRLALMFESSSDEEDYLERCLERYRAEPTIDMEDCPQQWWADHEGAHSMMAGLARKYLATPATSPAAQPHDQYARRFGAACKMKGTASRIIQTRSGSRKDHDDKRSRCDMEDDSSASSPEASSSSRHTWRSAGEAKASAVTIFVHFPDRTWIIPSCLCASLLSGPGRRLSGTSHRLS</sequence>
<feature type="region of interest" description="Disordered" evidence="1">
    <location>
        <begin position="364"/>
        <end position="408"/>
    </location>
</feature>
<keyword evidence="2" id="KW-0436">Ligase</keyword>
<keyword evidence="3" id="KW-1185">Reference proteome</keyword>
<dbReference type="Proteomes" id="UP001178508">
    <property type="component" value="Chromosome 6"/>
</dbReference>
<dbReference type="GO" id="GO:0016874">
    <property type="term" value="F:ligase activity"/>
    <property type="evidence" value="ECO:0007669"/>
    <property type="project" value="UniProtKB-KW"/>
</dbReference>
<dbReference type="GO" id="GO:0005634">
    <property type="term" value="C:nucleus"/>
    <property type="evidence" value="ECO:0007669"/>
    <property type="project" value="TreeGrafter"/>
</dbReference>
<dbReference type="EMBL" id="OY660869">
    <property type="protein sequence ID" value="CAJ1057725.1"/>
    <property type="molecule type" value="Genomic_DNA"/>
</dbReference>
<organism evidence="2 3">
    <name type="scientific">Xyrichtys novacula</name>
    <name type="common">Pearly razorfish</name>
    <name type="synonym">Hemipteronotus novacula</name>
    <dbReference type="NCBI Taxonomy" id="13765"/>
    <lineage>
        <taxon>Eukaryota</taxon>
        <taxon>Metazoa</taxon>
        <taxon>Chordata</taxon>
        <taxon>Craniata</taxon>
        <taxon>Vertebrata</taxon>
        <taxon>Euteleostomi</taxon>
        <taxon>Actinopterygii</taxon>
        <taxon>Neopterygii</taxon>
        <taxon>Teleostei</taxon>
        <taxon>Neoteleostei</taxon>
        <taxon>Acanthomorphata</taxon>
        <taxon>Eupercaria</taxon>
        <taxon>Labriformes</taxon>
        <taxon>Labridae</taxon>
        <taxon>Xyrichtys</taxon>
    </lineage>
</organism>
<evidence type="ECO:0000313" key="3">
    <source>
        <dbReference type="Proteomes" id="UP001178508"/>
    </source>
</evidence>
<evidence type="ECO:0000256" key="1">
    <source>
        <dbReference type="SAM" id="MobiDB-lite"/>
    </source>
</evidence>
<dbReference type="InterPro" id="IPR052717">
    <property type="entry name" value="Vacuolar_transposase_reg"/>
</dbReference>
<dbReference type="GO" id="GO:0006357">
    <property type="term" value="P:regulation of transcription by RNA polymerase II"/>
    <property type="evidence" value="ECO:0007669"/>
    <property type="project" value="TreeGrafter"/>
</dbReference>
<evidence type="ECO:0000313" key="2">
    <source>
        <dbReference type="EMBL" id="CAJ1057725.1"/>
    </source>
</evidence>
<dbReference type="AlphaFoldDB" id="A0AAV1F9K6"/>
<dbReference type="InterPro" id="IPR012337">
    <property type="entry name" value="RNaseH-like_sf"/>
</dbReference>